<keyword evidence="7" id="KW-1185">Reference proteome</keyword>
<dbReference type="InParanoid" id="A0A0H2R6M9"/>
<feature type="domain" description="Glutaminase A central" evidence="4">
    <location>
        <begin position="351"/>
        <end position="677"/>
    </location>
</feature>
<dbReference type="Pfam" id="PF17168">
    <property type="entry name" value="DUF5127"/>
    <property type="match status" value="1"/>
</dbReference>
<dbReference type="InterPro" id="IPR008928">
    <property type="entry name" value="6-hairpin_glycosidase_sf"/>
</dbReference>
<sequence>MCRNILHRFLLMSSLTALTVWCDITQQFKAPAWPIAVKNPFVNAWFRAGPDSSPMNSNFPKVWNLSDTSATDSNLGFYCGVVVDGKPYRLMGPGPNPVPTTSTQVSVHITPTQTIDVHQAGPMEITLNFLSPVTATDLTRQSLPFVYLSVTASSTDGSPHSLQVYSDISAEWVIGDNGLTANTTGEPVQNDFVILQVLQQTAVPFAVLNDRAQDSSAIISTVNGEDVLYGAGSDVRSRGMNTITPALSNVIESDVTSHAINSPWDMWGFVVNLGNITEVSSPVVSMVGVIRDPSIQFTQLSGNVAFRSSYYRLNFSTPLEIVSFFLNDFNNSMNLAKQLDSQIINDSTDISQSYADLLSLVTRQAMGAIEITISKNVDGSFNSSDIMAFMMDMGVDVLYAAFPMYLYLNPDLGGYLLRPLLVAHDNPLYSQPYAARGLATSFPNASIEDVAHNFGVEETGNMIIMLLAHLQTTGDDSLVKQHYNLIKGWADYLVQFSINPGFQQTSSVDATSLATANRTNLALKGIIGLGAMAKISSFLNMNNDASTYDNTAKSYIDSWQNLSISQNGSRLLTSFSSESSSGLMYNLYADKLLQLDLVYEIQTAYCMSQISLNKFGVPLDSDQQNFTRADWLMFVAAASNDSTLQEELISSIHSYITSTSSDLSVTPLYDPTTGEPSSIGINRLGSQTFYMFVKFVTDEDAGHSRQPVDGCNVLHSCLKLEANTTQASSASNSAASAGTQAAGAMRGDRSSKRKVGGIVAGLIGGMVCLGALIGLFIRRRISRKKKQQIARPTAIPESSPEVMVSKEQSIPPTAFDVFDPQNGLHGDIIMGEIARYLQGRSSLVPVDSDPPPYSECSELEI</sequence>
<evidence type="ECO:0000256" key="3">
    <source>
        <dbReference type="SAM" id="SignalP"/>
    </source>
</evidence>
<feature type="domain" description="Glutaminase A N-terminal" evidence="5">
    <location>
        <begin position="112"/>
        <end position="346"/>
    </location>
</feature>
<evidence type="ECO:0000313" key="6">
    <source>
        <dbReference type="EMBL" id="KLO07007.1"/>
    </source>
</evidence>
<protein>
    <submittedName>
        <fullName evidence="6">DUF1793-domain-containing protein</fullName>
    </submittedName>
</protein>
<dbReference type="STRING" id="27342.A0A0H2R6M9"/>
<feature type="region of interest" description="Disordered" evidence="1">
    <location>
        <begin position="787"/>
        <end position="806"/>
    </location>
</feature>
<dbReference type="Proteomes" id="UP000053477">
    <property type="component" value="Unassembled WGS sequence"/>
</dbReference>
<keyword evidence="2" id="KW-0472">Membrane</keyword>
<feature type="transmembrane region" description="Helical" evidence="2">
    <location>
        <begin position="755"/>
        <end position="777"/>
    </location>
</feature>
<keyword evidence="2" id="KW-0812">Transmembrane</keyword>
<dbReference type="AlphaFoldDB" id="A0A0H2R6M9"/>
<dbReference type="Pfam" id="PF16335">
    <property type="entry name" value="GtaA_6_Hairpin"/>
    <property type="match status" value="1"/>
</dbReference>
<dbReference type="InterPro" id="IPR052743">
    <property type="entry name" value="Glutaminase_GtaA"/>
</dbReference>
<organism evidence="6 7">
    <name type="scientific">Schizopora paradoxa</name>
    <dbReference type="NCBI Taxonomy" id="27342"/>
    <lineage>
        <taxon>Eukaryota</taxon>
        <taxon>Fungi</taxon>
        <taxon>Dikarya</taxon>
        <taxon>Basidiomycota</taxon>
        <taxon>Agaricomycotina</taxon>
        <taxon>Agaricomycetes</taxon>
        <taxon>Hymenochaetales</taxon>
        <taxon>Schizoporaceae</taxon>
        <taxon>Schizopora</taxon>
    </lineage>
</organism>
<gene>
    <name evidence="6" type="ORF">SCHPADRAFT_945620</name>
</gene>
<reference evidence="6 7" key="1">
    <citation type="submission" date="2015-04" db="EMBL/GenBank/DDBJ databases">
        <title>Complete genome sequence of Schizopora paradoxa KUC8140, a cosmopolitan wood degrader in East Asia.</title>
        <authorList>
            <consortium name="DOE Joint Genome Institute"/>
            <person name="Min B."/>
            <person name="Park H."/>
            <person name="Jang Y."/>
            <person name="Kim J.-J."/>
            <person name="Kim K.H."/>
            <person name="Pangilinan J."/>
            <person name="Lipzen A."/>
            <person name="Riley R."/>
            <person name="Grigoriev I.V."/>
            <person name="Spatafora J.W."/>
            <person name="Choi I.-G."/>
        </authorList>
    </citation>
    <scope>NUCLEOTIDE SEQUENCE [LARGE SCALE GENOMIC DNA]</scope>
    <source>
        <strain evidence="6 7">KUC8140</strain>
    </source>
</reference>
<accession>A0A0H2R6M9</accession>
<evidence type="ECO:0000259" key="4">
    <source>
        <dbReference type="Pfam" id="PF16335"/>
    </source>
</evidence>
<feature type="chain" id="PRO_5005201603" evidence="3">
    <location>
        <begin position="23"/>
        <end position="861"/>
    </location>
</feature>
<evidence type="ECO:0000259" key="5">
    <source>
        <dbReference type="Pfam" id="PF17168"/>
    </source>
</evidence>
<evidence type="ECO:0000256" key="2">
    <source>
        <dbReference type="SAM" id="Phobius"/>
    </source>
</evidence>
<dbReference type="InterPro" id="IPR032514">
    <property type="entry name" value="GtaA_central"/>
</dbReference>
<dbReference type="PANTHER" id="PTHR31987:SF1">
    <property type="entry name" value="GLUTAMINASE A"/>
    <property type="match status" value="1"/>
</dbReference>
<feature type="signal peptide" evidence="3">
    <location>
        <begin position="1"/>
        <end position="22"/>
    </location>
</feature>
<proteinExistence type="predicted"/>
<dbReference type="GO" id="GO:0005975">
    <property type="term" value="P:carbohydrate metabolic process"/>
    <property type="evidence" value="ECO:0007669"/>
    <property type="project" value="InterPro"/>
</dbReference>
<keyword evidence="3" id="KW-0732">Signal</keyword>
<dbReference type="GO" id="GO:0003824">
    <property type="term" value="F:catalytic activity"/>
    <property type="evidence" value="ECO:0007669"/>
    <property type="project" value="UniProtKB-ARBA"/>
</dbReference>
<evidence type="ECO:0000256" key="1">
    <source>
        <dbReference type="SAM" id="MobiDB-lite"/>
    </source>
</evidence>
<dbReference type="InterPro" id="IPR012341">
    <property type="entry name" value="6hp_glycosidase-like_sf"/>
</dbReference>
<dbReference type="SUPFAM" id="SSF48208">
    <property type="entry name" value="Six-hairpin glycosidases"/>
    <property type="match status" value="1"/>
</dbReference>
<dbReference type="PANTHER" id="PTHR31987">
    <property type="entry name" value="GLUTAMINASE A-RELATED"/>
    <property type="match status" value="1"/>
</dbReference>
<dbReference type="InterPro" id="IPR033433">
    <property type="entry name" value="GtaA_N"/>
</dbReference>
<keyword evidence="2" id="KW-1133">Transmembrane helix</keyword>
<name>A0A0H2R6M9_9AGAM</name>
<dbReference type="OrthoDB" id="3918848at2759"/>
<dbReference type="EMBL" id="KQ086166">
    <property type="protein sequence ID" value="KLO07007.1"/>
    <property type="molecule type" value="Genomic_DNA"/>
</dbReference>
<evidence type="ECO:0000313" key="7">
    <source>
        <dbReference type="Proteomes" id="UP000053477"/>
    </source>
</evidence>
<dbReference type="Gene3D" id="1.50.10.10">
    <property type="match status" value="1"/>
</dbReference>